<dbReference type="EMBL" id="CADCTB010000024">
    <property type="protein sequence ID" value="CAA9215627.1"/>
    <property type="molecule type" value="Genomic_DNA"/>
</dbReference>
<feature type="region of interest" description="Disordered" evidence="1">
    <location>
        <begin position="234"/>
        <end position="253"/>
    </location>
</feature>
<feature type="compositionally biased region" description="Gly residues" evidence="1">
    <location>
        <begin position="99"/>
        <end position="109"/>
    </location>
</feature>
<accession>A0A6J4H5N6</accession>
<feature type="region of interest" description="Disordered" evidence="1">
    <location>
        <begin position="258"/>
        <end position="366"/>
    </location>
</feature>
<gene>
    <name evidence="2" type="ORF">AVDCRST_MAG10-369</name>
</gene>
<feature type="compositionally biased region" description="Low complexity" evidence="1">
    <location>
        <begin position="135"/>
        <end position="146"/>
    </location>
</feature>
<feature type="compositionally biased region" description="Basic residues" evidence="1">
    <location>
        <begin position="234"/>
        <end position="248"/>
    </location>
</feature>
<feature type="non-terminal residue" evidence="2">
    <location>
        <position position="1"/>
    </location>
</feature>
<feature type="non-terminal residue" evidence="2">
    <location>
        <position position="401"/>
    </location>
</feature>
<protein>
    <submittedName>
        <fullName evidence="2">Undecaprenyl-phosphate alpha-N-acetylglucosaminyl 1-phosphate transferase</fullName>
        <ecNumber evidence="2">2.7.8.33</ecNumber>
    </submittedName>
</protein>
<feature type="compositionally biased region" description="Basic and acidic residues" evidence="1">
    <location>
        <begin position="112"/>
        <end position="123"/>
    </location>
</feature>
<evidence type="ECO:0000313" key="2">
    <source>
        <dbReference type="EMBL" id="CAA9215627.1"/>
    </source>
</evidence>
<reference evidence="2" key="1">
    <citation type="submission" date="2020-02" db="EMBL/GenBank/DDBJ databases">
        <authorList>
            <person name="Meier V. D."/>
        </authorList>
    </citation>
    <scope>NUCLEOTIDE SEQUENCE</scope>
    <source>
        <strain evidence="2">AVDCRST_MAG10</strain>
    </source>
</reference>
<proteinExistence type="predicted"/>
<evidence type="ECO:0000256" key="1">
    <source>
        <dbReference type="SAM" id="MobiDB-lite"/>
    </source>
</evidence>
<name>A0A6J4H5N6_9ACTN</name>
<dbReference type="EC" id="2.7.8.33" evidence="2"/>
<feature type="compositionally biased region" description="Basic residues" evidence="1">
    <location>
        <begin position="82"/>
        <end position="96"/>
    </location>
</feature>
<feature type="compositionally biased region" description="Basic residues" evidence="1">
    <location>
        <begin position="161"/>
        <end position="174"/>
    </location>
</feature>
<sequence length="401" mass="43147">VALRGGLRGRRGGHLRPDPRGLAALDPLGCCRQARRAPHPRAPHAHAGRRRHAHRPAGGVGRRPVPPRIRAHVRVVRAVRGGVRRHRDPGHRHARRPAGGLGPGQGGRPGLRRVDPRPGRRGDVLLPRPVRRLLRALAGPGLPGHRPLGGRHGQRGEPDRRPRRAGRRRDRHRRRGVLRLLLPFVRRGPALARQHGASGGRHHLRHLCRVPAPQLPSGQGVHGRQRVPPARSAHGRLHHLGGRAHGRPVQRPDLLLLRPSRDPVRDPGGPVPRHRPGHRAASPPAGVVVAGRQGAPPPPPHAPGPRPDPLRHHPVGVDGHPVRGRPAPDLHQPGQRRRALRGGGAGRAALHAVPPRRAPDRPSARGGGRLIGVAQVGPQFDAGRCVGACCIQLAATARFPV</sequence>
<dbReference type="AlphaFoldDB" id="A0A6J4H5N6"/>
<organism evidence="2">
    <name type="scientific">uncultured Acidimicrobiales bacterium</name>
    <dbReference type="NCBI Taxonomy" id="310071"/>
    <lineage>
        <taxon>Bacteria</taxon>
        <taxon>Bacillati</taxon>
        <taxon>Actinomycetota</taxon>
        <taxon>Acidimicrobiia</taxon>
        <taxon>Acidimicrobiales</taxon>
        <taxon>environmental samples</taxon>
    </lineage>
</organism>
<keyword evidence="2" id="KW-0808">Transferase</keyword>
<feature type="region of interest" description="Disordered" evidence="1">
    <location>
        <begin position="82"/>
        <end position="174"/>
    </location>
</feature>
<feature type="compositionally biased region" description="Low complexity" evidence="1">
    <location>
        <begin position="279"/>
        <end position="294"/>
    </location>
</feature>
<dbReference type="GO" id="GO:0036380">
    <property type="term" value="F:UDP-N-acetylglucosamine-undecaprenyl-phosphate N-acetylglucosaminephosphotransferase activity"/>
    <property type="evidence" value="ECO:0007669"/>
    <property type="project" value="UniProtKB-EC"/>
</dbReference>
<feature type="region of interest" description="Disordered" evidence="1">
    <location>
        <begin position="1"/>
        <end position="66"/>
    </location>
</feature>
<feature type="compositionally biased region" description="Pro residues" evidence="1">
    <location>
        <begin position="295"/>
        <end position="307"/>
    </location>
</feature>
<feature type="compositionally biased region" description="Basic residues" evidence="1">
    <location>
        <begin position="33"/>
        <end position="55"/>
    </location>
</feature>